<dbReference type="InterPro" id="IPR000682">
    <property type="entry name" value="PCMT"/>
</dbReference>
<dbReference type="GO" id="GO:0005737">
    <property type="term" value="C:cytoplasm"/>
    <property type="evidence" value="ECO:0007669"/>
    <property type="project" value="TreeGrafter"/>
</dbReference>
<feature type="compositionally biased region" description="Basic residues" evidence="2">
    <location>
        <begin position="266"/>
        <end position="277"/>
    </location>
</feature>
<comment type="similarity">
    <text evidence="1">Belongs to the methyltransferase superfamily. L-isoaspartyl/D-aspartyl protein methyltransferase family.</text>
</comment>
<feature type="compositionally biased region" description="Acidic residues" evidence="2">
    <location>
        <begin position="497"/>
        <end position="506"/>
    </location>
</feature>
<dbReference type="PANTHER" id="PTHR11579">
    <property type="entry name" value="PROTEIN-L-ISOASPARTATE O-METHYLTRANSFERASE"/>
    <property type="match status" value="1"/>
</dbReference>
<dbReference type="SUPFAM" id="SSF53335">
    <property type="entry name" value="S-adenosyl-L-methionine-dependent methyltransferases"/>
    <property type="match status" value="1"/>
</dbReference>
<dbReference type="GO" id="GO:0004719">
    <property type="term" value="F:protein-L-isoaspartate (D-aspartate) O-methyltransferase activity"/>
    <property type="evidence" value="ECO:0007669"/>
    <property type="project" value="InterPro"/>
</dbReference>
<feature type="region of interest" description="Disordered" evidence="2">
    <location>
        <begin position="262"/>
        <end position="285"/>
    </location>
</feature>
<dbReference type="Proteomes" id="UP000828390">
    <property type="component" value="Unassembled WGS sequence"/>
</dbReference>
<organism evidence="4 5">
    <name type="scientific">Dreissena polymorpha</name>
    <name type="common">Zebra mussel</name>
    <name type="synonym">Mytilus polymorpha</name>
    <dbReference type="NCBI Taxonomy" id="45954"/>
    <lineage>
        <taxon>Eukaryota</taxon>
        <taxon>Metazoa</taxon>
        <taxon>Spiralia</taxon>
        <taxon>Lophotrochozoa</taxon>
        <taxon>Mollusca</taxon>
        <taxon>Bivalvia</taxon>
        <taxon>Autobranchia</taxon>
        <taxon>Heteroconchia</taxon>
        <taxon>Euheterodonta</taxon>
        <taxon>Imparidentia</taxon>
        <taxon>Neoheterodontei</taxon>
        <taxon>Myida</taxon>
        <taxon>Dreissenoidea</taxon>
        <taxon>Dreissenidae</taxon>
        <taxon>Dreissena</taxon>
    </lineage>
</organism>
<feature type="compositionally biased region" description="Polar residues" evidence="2">
    <location>
        <begin position="472"/>
        <end position="483"/>
    </location>
</feature>
<reference evidence="4" key="1">
    <citation type="journal article" date="2019" name="bioRxiv">
        <title>The Genome of the Zebra Mussel, Dreissena polymorpha: A Resource for Invasive Species Research.</title>
        <authorList>
            <person name="McCartney M.A."/>
            <person name="Auch B."/>
            <person name="Kono T."/>
            <person name="Mallez S."/>
            <person name="Zhang Y."/>
            <person name="Obille A."/>
            <person name="Becker A."/>
            <person name="Abrahante J.E."/>
            <person name="Garbe J."/>
            <person name="Badalamenti J.P."/>
            <person name="Herman A."/>
            <person name="Mangelson H."/>
            <person name="Liachko I."/>
            <person name="Sullivan S."/>
            <person name="Sone E.D."/>
            <person name="Koren S."/>
            <person name="Silverstein K.A.T."/>
            <person name="Beckman K.B."/>
            <person name="Gohl D.M."/>
        </authorList>
    </citation>
    <scope>NUCLEOTIDE SEQUENCE</scope>
    <source>
        <strain evidence="4">Duluth1</strain>
        <tissue evidence="4">Whole animal</tissue>
    </source>
</reference>
<dbReference type="OrthoDB" id="10257972at2759"/>
<feature type="domain" description="SOCS box" evidence="3">
    <location>
        <begin position="604"/>
        <end position="634"/>
    </location>
</feature>
<gene>
    <name evidence="4" type="ORF">DPMN_176975</name>
</gene>
<feature type="region of interest" description="Disordered" evidence="2">
    <location>
        <begin position="562"/>
        <end position="602"/>
    </location>
</feature>
<feature type="compositionally biased region" description="Low complexity" evidence="2">
    <location>
        <begin position="530"/>
        <end position="541"/>
    </location>
</feature>
<feature type="compositionally biased region" description="Basic and acidic residues" evidence="2">
    <location>
        <begin position="324"/>
        <end position="336"/>
    </location>
</feature>
<dbReference type="InterPro" id="IPR029063">
    <property type="entry name" value="SAM-dependent_MTases_sf"/>
</dbReference>
<dbReference type="AlphaFoldDB" id="A0A9D4EAE3"/>
<comment type="caution">
    <text evidence="4">The sequence shown here is derived from an EMBL/GenBank/DDBJ whole genome shotgun (WGS) entry which is preliminary data.</text>
</comment>
<dbReference type="PROSITE" id="PS50225">
    <property type="entry name" value="SOCS"/>
    <property type="match status" value="1"/>
</dbReference>
<protein>
    <recommendedName>
        <fullName evidence="3">SOCS box domain-containing protein</fullName>
    </recommendedName>
</protein>
<feature type="compositionally biased region" description="Basic and acidic residues" evidence="2">
    <location>
        <begin position="409"/>
        <end position="428"/>
    </location>
</feature>
<feature type="compositionally biased region" description="Basic and acidic residues" evidence="2">
    <location>
        <begin position="368"/>
        <end position="390"/>
    </location>
</feature>
<dbReference type="EMBL" id="JAIWYP010000009">
    <property type="protein sequence ID" value="KAH3775570.1"/>
    <property type="molecule type" value="Genomic_DNA"/>
</dbReference>
<dbReference type="PANTHER" id="PTHR11579:SF9">
    <property type="entry name" value="PROTEIN-L-ISOASPARTATE O-METHYLTRANSFERASE"/>
    <property type="match status" value="1"/>
</dbReference>
<feature type="region of interest" description="Disordered" evidence="2">
    <location>
        <begin position="318"/>
        <end position="542"/>
    </location>
</feature>
<name>A0A9D4EAE3_DREPO</name>
<sequence>MGGAVSTGRDNDELVDNLKDAEYIKSQLVEDVFRAVDRADYYLPGHKEAAYKDLAWRHDHLHLSAPCIYSEVMEALQLKPGLSFLNLGSGLGYLSTMVGLILGPYGVNHGVEQFEDVVQYAEERLSEFLKRSPAVDKFEFCMPKFIVGNCLNLNPGHLYDRVYVGAGCPPEHENYMKNLLKVGGILVMPLNDRLIQAKRENETEWSVTNKLPVSFATLASPPLEPLPDLIDLPEALQPNLQELCRCTVRRVLRSNIYKRHPDLTKVHKRRKKQKPEKRSHGAMSNMSIMPFSMGMMILHQLDRDSDSDNSMQEHYLLEEEGDESPDHSRDLDRDSGGEPVEIESDVEEEEARDIAQDATFSTDDEGDVRDKNAACDNDDKHWGQEHKTVDDIASGEVNETNGKQMLDNGPKDAKDDGSEKDDEKHSDYASDEEHDNVDNDVIQEVKEANRVASKNNEQNGHTDAKMFRINDFISNVVSSSNNCMPGPSEDVTPPDADWSDNSDEGEDRQYNVEEFIKQGARSTAPKQRYSSTTSVDTSTTSGIGSFVEEHFDLEMGGRSFGEKTSCLFSPVEEPHSSRQRRRGNMDIEEDLEEDGQEEDVSEPIRASLTDFMREDIDTLPLPLAMKSFLKYYRH</sequence>
<dbReference type="InterPro" id="IPR001496">
    <property type="entry name" value="SOCS_box"/>
</dbReference>
<accession>A0A9D4EAE3</accession>
<feature type="compositionally biased region" description="Acidic residues" evidence="2">
    <location>
        <begin position="340"/>
        <end position="351"/>
    </location>
</feature>
<evidence type="ECO:0000259" key="3">
    <source>
        <dbReference type="PROSITE" id="PS50225"/>
    </source>
</evidence>
<evidence type="ECO:0000256" key="1">
    <source>
        <dbReference type="ARBA" id="ARBA00005369"/>
    </source>
</evidence>
<dbReference type="Pfam" id="PF01135">
    <property type="entry name" value="PCMT"/>
    <property type="match status" value="1"/>
</dbReference>
<proteinExistence type="inferred from homology"/>
<evidence type="ECO:0000313" key="5">
    <source>
        <dbReference type="Proteomes" id="UP000828390"/>
    </source>
</evidence>
<keyword evidence="5" id="KW-1185">Reference proteome</keyword>
<feature type="compositionally biased region" description="Acidic residues" evidence="2">
    <location>
        <begin position="586"/>
        <end position="601"/>
    </location>
</feature>
<reference evidence="4" key="2">
    <citation type="submission" date="2020-11" db="EMBL/GenBank/DDBJ databases">
        <authorList>
            <person name="McCartney M.A."/>
            <person name="Auch B."/>
            <person name="Kono T."/>
            <person name="Mallez S."/>
            <person name="Becker A."/>
            <person name="Gohl D.M."/>
            <person name="Silverstein K.A.T."/>
            <person name="Koren S."/>
            <person name="Bechman K.B."/>
            <person name="Herman A."/>
            <person name="Abrahante J.E."/>
            <person name="Garbe J."/>
        </authorList>
    </citation>
    <scope>NUCLEOTIDE SEQUENCE</scope>
    <source>
        <strain evidence="4">Duluth1</strain>
        <tissue evidence="4">Whole animal</tissue>
    </source>
</reference>
<feature type="compositionally biased region" description="Polar residues" evidence="2">
    <location>
        <begin position="520"/>
        <end position="529"/>
    </location>
</feature>
<evidence type="ECO:0000313" key="4">
    <source>
        <dbReference type="EMBL" id="KAH3775570.1"/>
    </source>
</evidence>
<evidence type="ECO:0000256" key="2">
    <source>
        <dbReference type="SAM" id="MobiDB-lite"/>
    </source>
</evidence>
<feature type="compositionally biased region" description="Basic and acidic residues" evidence="2">
    <location>
        <begin position="507"/>
        <end position="516"/>
    </location>
</feature>
<dbReference type="Gene3D" id="3.40.50.150">
    <property type="entry name" value="Vaccinia Virus protein VP39"/>
    <property type="match status" value="1"/>
</dbReference>